<dbReference type="SMART" id="SM00358">
    <property type="entry name" value="DSRM"/>
    <property type="match status" value="2"/>
</dbReference>
<evidence type="ECO:0000313" key="6">
    <source>
        <dbReference type="EMBL" id="KAK7833812.1"/>
    </source>
</evidence>
<evidence type="ECO:0000256" key="3">
    <source>
        <dbReference type="PROSITE-ProRule" id="PRU00266"/>
    </source>
</evidence>
<keyword evidence="1" id="KW-0677">Repeat</keyword>
<evidence type="ECO:0000256" key="1">
    <source>
        <dbReference type="ARBA" id="ARBA00022737"/>
    </source>
</evidence>
<protein>
    <submittedName>
        <fullName evidence="6">Double-stranded rna-binding protein 4</fullName>
    </submittedName>
</protein>
<dbReference type="InterPro" id="IPR044450">
    <property type="entry name" value="AtDRB-like_DSRM_1"/>
</dbReference>
<feature type="region of interest" description="Disordered" evidence="4">
    <location>
        <begin position="1"/>
        <end position="37"/>
    </location>
</feature>
<dbReference type="EMBL" id="PKMF04000399">
    <property type="protein sequence ID" value="KAK7833812.1"/>
    <property type="molecule type" value="Genomic_DNA"/>
</dbReference>
<feature type="domain" description="DRBM" evidence="5">
    <location>
        <begin position="128"/>
        <end position="196"/>
    </location>
</feature>
<feature type="compositionally biased region" description="Basic and acidic residues" evidence="4">
    <location>
        <begin position="8"/>
        <end position="37"/>
    </location>
</feature>
<dbReference type="PANTHER" id="PTHR46031">
    <property type="match status" value="1"/>
</dbReference>
<dbReference type="InterPro" id="IPR014720">
    <property type="entry name" value="dsRBD_dom"/>
</dbReference>
<dbReference type="Pfam" id="PF00035">
    <property type="entry name" value="dsrm"/>
    <property type="match status" value="2"/>
</dbReference>
<dbReference type="Gene3D" id="2.60.40.790">
    <property type="match status" value="1"/>
</dbReference>
<dbReference type="PROSITE" id="PS50137">
    <property type="entry name" value="DS_RBD"/>
    <property type="match status" value="2"/>
</dbReference>
<gene>
    <name evidence="6" type="primary">DBR4_0</name>
    <name evidence="6" type="ORF">CFP56_025260</name>
</gene>
<dbReference type="AlphaFoldDB" id="A0AAW0K4D9"/>
<feature type="domain" description="DRBM" evidence="5">
    <location>
        <begin position="43"/>
        <end position="112"/>
    </location>
</feature>
<dbReference type="SUPFAM" id="SSF49764">
    <property type="entry name" value="HSP20-like chaperones"/>
    <property type="match status" value="1"/>
</dbReference>
<keyword evidence="7" id="KW-1185">Reference proteome</keyword>
<comment type="caution">
    <text evidence="6">The sequence shown here is derived from an EMBL/GenBank/DDBJ whole genome shotgun (WGS) entry which is preliminary data.</text>
</comment>
<evidence type="ECO:0000259" key="5">
    <source>
        <dbReference type="PROSITE" id="PS50137"/>
    </source>
</evidence>
<dbReference type="InterPro" id="IPR008978">
    <property type="entry name" value="HSP20-like_chaperone"/>
</dbReference>
<name>A0AAW0K4D9_QUESU</name>
<dbReference type="SUPFAM" id="SSF54768">
    <property type="entry name" value="dsRNA-binding domain-like"/>
    <property type="match status" value="2"/>
</dbReference>
<evidence type="ECO:0000256" key="4">
    <source>
        <dbReference type="SAM" id="MobiDB-lite"/>
    </source>
</evidence>
<keyword evidence="2 3" id="KW-0694">RNA-binding</keyword>
<evidence type="ECO:0000256" key="2">
    <source>
        <dbReference type="ARBA" id="ARBA00022884"/>
    </source>
</evidence>
<dbReference type="Gene3D" id="3.30.160.20">
    <property type="match status" value="2"/>
</dbReference>
<dbReference type="PANTHER" id="PTHR46031:SF16">
    <property type="entry name" value="DOUBLE-STRANDED RNA-BINDING PROTEIN 4"/>
    <property type="match status" value="1"/>
</dbReference>
<reference evidence="6 7" key="1">
    <citation type="journal article" date="2018" name="Sci. Data">
        <title>The draft genome sequence of cork oak.</title>
        <authorList>
            <person name="Ramos A.M."/>
            <person name="Usie A."/>
            <person name="Barbosa P."/>
            <person name="Barros P.M."/>
            <person name="Capote T."/>
            <person name="Chaves I."/>
            <person name="Simoes F."/>
            <person name="Abreu I."/>
            <person name="Carrasquinho I."/>
            <person name="Faro C."/>
            <person name="Guimaraes J.B."/>
            <person name="Mendonca D."/>
            <person name="Nobrega F."/>
            <person name="Rodrigues L."/>
            <person name="Saibo N.J.M."/>
            <person name="Varela M.C."/>
            <person name="Egas C."/>
            <person name="Matos J."/>
            <person name="Miguel C.M."/>
            <person name="Oliveira M.M."/>
            <person name="Ricardo C.P."/>
            <person name="Goncalves S."/>
        </authorList>
    </citation>
    <scope>NUCLEOTIDE SEQUENCE [LARGE SCALE GENOMIC DNA]</scope>
    <source>
        <strain evidence="7">cv. HL8</strain>
    </source>
</reference>
<dbReference type="GO" id="GO:0003725">
    <property type="term" value="F:double-stranded RNA binding"/>
    <property type="evidence" value="ECO:0007669"/>
    <property type="project" value="InterPro"/>
</dbReference>
<proteinExistence type="predicted"/>
<dbReference type="CDD" id="cd19907">
    <property type="entry name" value="DSRM_AtDRB-like_rpt1"/>
    <property type="match status" value="1"/>
</dbReference>
<evidence type="ECO:0000313" key="7">
    <source>
        <dbReference type="Proteomes" id="UP000237347"/>
    </source>
</evidence>
<organism evidence="6 7">
    <name type="scientific">Quercus suber</name>
    <name type="common">Cork oak</name>
    <dbReference type="NCBI Taxonomy" id="58331"/>
    <lineage>
        <taxon>Eukaryota</taxon>
        <taxon>Viridiplantae</taxon>
        <taxon>Streptophyta</taxon>
        <taxon>Embryophyta</taxon>
        <taxon>Tracheophyta</taxon>
        <taxon>Spermatophyta</taxon>
        <taxon>Magnoliopsida</taxon>
        <taxon>eudicotyledons</taxon>
        <taxon>Gunneridae</taxon>
        <taxon>Pentapetalae</taxon>
        <taxon>rosids</taxon>
        <taxon>fabids</taxon>
        <taxon>Fagales</taxon>
        <taxon>Fagaceae</taxon>
        <taxon>Quercus</taxon>
    </lineage>
</organism>
<accession>A0AAW0K4D9</accession>
<dbReference type="Proteomes" id="UP000237347">
    <property type="component" value="Unassembled WGS sequence"/>
</dbReference>
<sequence>MEWWKSVVKGDPEIDTQKVEPESSKLSDLDPETRQSVEKKTHFYKNQLKNYAGKRNLCPPVYSCEREGPPHASHFRCKITVDGQTYESPEFFSTSKDAENAAAKVALTSLVPDGAKEASLLFPDNSGLYKNLLQELVQKEGFSLPVYDTNRSGEVHVPIFVSTVEIEGEVFKGHEARTKKQAEMNAAKIAFTTLKEHAASYMNIRDT</sequence>